<proteinExistence type="predicted"/>
<evidence type="ECO:0000313" key="2">
    <source>
        <dbReference type="Proteomes" id="UP000199513"/>
    </source>
</evidence>
<accession>A0A1I2B3A5</accession>
<dbReference type="EMBL" id="FONY01000002">
    <property type="protein sequence ID" value="SFE50529.1"/>
    <property type="molecule type" value="Genomic_DNA"/>
</dbReference>
<reference evidence="2" key="1">
    <citation type="submission" date="2016-10" db="EMBL/GenBank/DDBJ databases">
        <authorList>
            <person name="Varghese N."/>
            <person name="Submissions S."/>
        </authorList>
    </citation>
    <scope>NUCLEOTIDE SEQUENCE [LARGE SCALE GENOMIC DNA]</scope>
    <source>
        <strain>GEY</strain>
        <strain evidence="2">DSM 9560</strain>
    </source>
</reference>
<gene>
    <name evidence="1" type="ORF">SAMN04488541_1002116</name>
</gene>
<dbReference type="AlphaFoldDB" id="A0A1I2B3A5"/>
<keyword evidence="2" id="KW-1185">Reference proteome</keyword>
<organism evidence="1 2">
    <name type="scientific">Thermoflexibacter ruber</name>
    <dbReference type="NCBI Taxonomy" id="1003"/>
    <lineage>
        <taxon>Bacteria</taxon>
        <taxon>Pseudomonadati</taxon>
        <taxon>Bacteroidota</taxon>
        <taxon>Cytophagia</taxon>
        <taxon>Cytophagales</taxon>
        <taxon>Thermoflexibacteraceae</taxon>
        <taxon>Thermoflexibacter</taxon>
    </lineage>
</organism>
<dbReference type="STRING" id="1003.SAMN04488541_1002116"/>
<sequence>MKDAYLMQIITKLQNSTLTSLKDFKTFKCKFLTYQA</sequence>
<name>A0A1I2B3A5_9BACT</name>
<dbReference type="Proteomes" id="UP000199513">
    <property type="component" value="Unassembled WGS sequence"/>
</dbReference>
<evidence type="ECO:0000313" key="1">
    <source>
        <dbReference type="EMBL" id="SFE50529.1"/>
    </source>
</evidence>
<protein>
    <submittedName>
        <fullName evidence="1">Uncharacterized protein</fullName>
    </submittedName>
</protein>